<dbReference type="Proteomes" id="UP000245626">
    <property type="component" value="Unassembled WGS sequence"/>
</dbReference>
<gene>
    <name evidence="1" type="ORF">IE53DRAFT_385629</name>
</gene>
<evidence type="ECO:0000313" key="1">
    <source>
        <dbReference type="EMBL" id="PWN51983.1"/>
    </source>
</evidence>
<name>A0ACD0P1E7_9BASI</name>
<proteinExistence type="predicted"/>
<protein>
    <submittedName>
        <fullName evidence="1">Proteasome activator pa28, REG alpha/beta subunit</fullName>
    </submittedName>
</protein>
<sequence length="278" mass="31875">MSTNPIKIQLSKELDQSLEEFNLKVKEGFLNVIQESLPKMILRLNRRIQRVREVEDDLFNKINYFAPERMKCDYRVSEQGSGEEGKVEQGFEKSKKRKVAEASDENGFVDGSESKGEKKSSDSEGHTFKGSVKGSEYMVNVFDELRKDWDEIISQMDAIKMYINLQMPKIEDGDTFGVSVQEEALGEVVRTQDSAYSLLSTPYSYFSARGEIASKRVRFPGVEDFELALRELDRNTIYKARLQINDMRNMCAVVLDIVRKNINKISKPKSGNQMENYG</sequence>
<accession>A0ACD0P1E7</accession>
<keyword evidence="1" id="KW-0647">Proteasome</keyword>
<dbReference type="EMBL" id="KZ819804">
    <property type="protein sequence ID" value="PWN51983.1"/>
    <property type="molecule type" value="Genomic_DNA"/>
</dbReference>
<keyword evidence="2" id="KW-1185">Reference proteome</keyword>
<evidence type="ECO:0000313" key="2">
    <source>
        <dbReference type="Proteomes" id="UP000245626"/>
    </source>
</evidence>
<reference evidence="1 2" key="1">
    <citation type="journal article" date="2018" name="Mol. Biol. Evol.">
        <title>Broad Genomic Sampling Reveals a Smut Pathogenic Ancestry of the Fungal Clade Ustilaginomycotina.</title>
        <authorList>
            <person name="Kijpornyongpan T."/>
            <person name="Mondo S.J."/>
            <person name="Barry K."/>
            <person name="Sandor L."/>
            <person name="Lee J."/>
            <person name="Lipzen A."/>
            <person name="Pangilinan J."/>
            <person name="LaButti K."/>
            <person name="Hainaut M."/>
            <person name="Henrissat B."/>
            <person name="Grigoriev I.V."/>
            <person name="Spatafora J.W."/>
            <person name="Aime M.C."/>
        </authorList>
    </citation>
    <scope>NUCLEOTIDE SEQUENCE [LARGE SCALE GENOMIC DNA]</scope>
    <source>
        <strain evidence="1 2">SA 807</strain>
    </source>
</reference>
<organism evidence="1 2">
    <name type="scientific">Violaceomyces palustris</name>
    <dbReference type="NCBI Taxonomy" id="1673888"/>
    <lineage>
        <taxon>Eukaryota</taxon>
        <taxon>Fungi</taxon>
        <taxon>Dikarya</taxon>
        <taxon>Basidiomycota</taxon>
        <taxon>Ustilaginomycotina</taxon>
        <taxon>Ustilaginomycetes</taxon>
        <taxon>Violaceomycetales</taxon>
        <taxon>Violaceomycetaceae</taxon>
        <taxon>Violaceomyces</taxon>
    </lineage>
</organism>